<dbReference type="AlphaFoldDB" id="A0A830GR89"/>
<proteinExistence type="predicted"/>
<gene>
    <name evidence="3" type="ORF">GCM10009030_35790</name>
</gene>
<keyword evidence="4" id="KW-1185">Reference proteome</keyword>
<dbReference type="Proteomes" id="UP000605784">
    <property type="component" value="Unassembled WGS sequence"/>
</dbReference>
<feature type="region of interest" description="Disordered" evidence="1">
    <location>
        <begin position="254"/>
        <end position="284"/>
    </location>
</feature>
<organism evidence="3 4">
    <name type="scientific">Haloarcula pellucida</name>
    <dbReference type="NCBI Taxonomy" id="1427151"/>
    <lineage>
        <taxon>Archaea</taxon>
        <taxon>Methanobacteriati</taxon>
        <taxon>Methanobacteriota</taxon>
        <taxon>Stenosarchaea group</taxon>
        <taxon>Halobacteria</taxon>
        <taxon>Halobacteriales</taxon>
        <taxon>Haloarculaceae</taxon>
        <taxon>Haloarcula</taxon>
    </lineage>
</organism>
<dbReference type="Pfam" id="PF14550">
    <property type="entry name" value="Peptidase_S78_2"/>
    <property type="match status" value="1"/>
</dbReference>
<evidence type="ECO:0000313" key="3">
    <source>
        <dbReference type="EMBL" id="GGO01765.1"/>
    </source>
</evidence>
<dbReference type="RefSeq" id="WP_189001344.1">
    <property type="nucleotide sequence ID" value="NZ_BMOU01000006.1"/>
</dbReference>
<comment type="caution">
    <text evidence="3">The sequence shown here is derived from an EMBL/GenBank/DDBJ whole genome shotgun (WGS) entry which is preliminary data.</text>
</comment>
<feature type="compositionally biased region" description="Polar residues" evidence="1">
    <location>
        <begin position="380"/>
        <end position="389"/>
    </location>
</feature>
<dbReference type="InterPro" id="IPR027924">
    <property type="entry name" value="XkdF"/>
</dbReference>
<feature type="compositionally biased region" description="Low complexity" evidence="1">
    <location>
        <begin position="349"/>
        <end position="363"/>
    </location>
</feature>
<sequence>MPPVTKAGGDAFRKEVEFVEKDDAEQRAVGIVMVPDKADLQHDFAREETIRAFADEFGALMDSGSADGGIMHAAWPSEWMSLERNEVLDEAEDIGGQTAPEGAWVQEWQFDDAGTWDLVEDGVYSGYSIGAKAVEWDGPYLIGEDDAVDDVDVPDQLPDDAMVWELTDGVIREVSAVDIPAVPDAEILETKRLGDHLGDRDAFIEEAVERGHSEDDAERMWDNLTRALEEEGAGDPGKESFLERVGKAAMSVLSAPDATGPSPDPTFPTNRDKEGRTLSKGNRESIMASIDAGLDVLEDAGVDHGMTRFTDQDSVDFDLSEHDARAWSFEDDEGGDEDEDDQDDKHAAGGDTPADDGSTTAADDMSDDSDTNTGEDKSLAEQNAEQINELTDAVKSLTEAVDGDSGSDADADKTAEVELPDGSVAEVSKSEVDSWFEDDGDANKDADGAAATKADIEALHARLDAISREASGSQQLAQGSGEGEDGDRLSDLGKALS</sequence>
<feature type="compositionally biased region" description="Acidic residues" evidence="1">
    <location>
        <begin position="329"/>
        <end position="342"/>
    </location>
</feature>
<evidence type="ECO:0000256" key="1">
    <source>
        <dbReference type="SAM" id="MobiDB-lite"/>
    </source>
</evidence>
<evidence type="ECO:0000259" key="2">
    <source>
        <dbReference type="Pfam" id="PF14550"/>
    </source>
</evidence>
<dbReference type="EMBL" id="BMOU01000006">
    <property type="protein sequence ID" value="GGO01765.1"/>
    <property type="molecule type" value="Genomic_DNA"/>
</dbReference>
<protein>
    <recommendedName>
        <fullName evidence="2">Phage-like element PBSX protein XkdF domain-containing protein</fullName>
    </recommendedName>
</protein>
<accession>A0A830GR89</accession>
<name>A0A830GR89_9EURY</name>
<reference evidence="3" key="1">
    <citation type="journal article" date="2014" name="Int. J. Syst. Evol. Microbiol.">
        <title>Complete genome sequence of Corynebacterium casei LMG S-19264T (=DSM 44701T), isolated from a smear-ripened cheese.</title>
        <authorList>
            <consortium name="US DOE Joint Genome Institute (JGI-PGF)"/>
            <person name="Walter F."/>
            <person name="Albersmeier A."/>
            <person name="Kalinowski J."/>
            <person name="Ruckert C."/>
        </authorList>
    </citation>
    <scope>NUCLEOTIDE SEQUENCE</scope>
    <source>
        <strain evidence="3">JCM 17820</strain>
    </source>
</reference>
<evidence type="ECO:0000313" key="4">
    <source>
        <dbReference type="Proteomes" id="UP000605784"/>
    </source>
</evidence>
<feature type="domain" description="Phage-like element PBSX protein XkdF" evidence="2">
    <location>
        <begin position="15"/>
        <end position="133"/>
    </location>
</feature>
<feature type="compositionally biased region" description="Basic and acidic residues" evidence="1">
    <location>
        <begin position="270"/>
        <end position="283"/>
    </location>
</feature>
<feature type="region of interest" description="Disordered" evidence="1">
    <location>
        <begin position="467"/>
        <end position="497"/>
    </location>
</feature>
<feature type="region of interest" description="Disordered" evidence="1">
    <location>
        <begin position="326"/>
        <end position="449"/>
    </location>
</feature>
<reference evidence="3" key="2">
    <citation type="submission" date="2020-09" db="EMBL/GenBank/DDBJ databases">
        <authorList>
            <person name="Sun Q."/>
            <person name="Ohkuma M."/>
        </authorList>
    </citation>
    <scope>NUCLEOTIDE SEQUENCE</scope>
    <source>
        <strain evidence="3">JCM 17820</strain>
    </source>
</reference>